<dbReference type="AlphaFoldDB" id="A0A7G2CWQ6"/>
<dbReference type="EMBL" id="LR877171">
    <property type="protein sequence ID" value="CAD2222702.1"/>
    <property type="molecule type" value="Genomic_DNA"/>
</dbReference>
<organism evidence="2 3">
    <name type="scientific">Angomonas deanei</name>
    <dbReference type="NCBI Taxonomy" id="59799"/>
    <lineage>
        <taxon>Eukaryota</taxon>
        <taxon>Discoba</taxon>
        <taxon>Euglenozoa</taxon>
        <taxon>Kinetoplastea</taxon>
        <taxon>Metakinetoplastina</taxon>
        <taxon>Trypanosomatida</taxon>
        <taxon>Trypanosomatidae</taxon>
        <taxon>Strigomonadinae</taxon>
        <taxon>Angomonas</taxon>
    </lineage>
</organism>
<feature type="region of interest" description="Disordered" evidence="1">
    <location>
        <begin position="1"/>
        <end position="42"/>
    </location>
</feature>
<protein>
    <submittedName>
        <fullName evidence="2">Uncharacterized protein</fullName>
    </submittedName>
</protein>
<dbReference type="Proteomes" id="UP000515908">
    <property type="component" value="Chromosome 27"/>
</dbReference>
<name>A0A7G2CWQ6_9TRYP</name>
<evidence type="ECO:0000313" key="3">
    <source>
        <dbReference type="Proteomes" id="UP000515908"/>
    </source>
</evidence>
<gene>
    <name evidence="2" type="ORF">ADEAN_001024900</name>
</gene>
<dbReference type="VEuPathDB" id="TriTrypDB:ADEAN_001024900"/>
<proteinExistence type="predicted"/>
<reference evidence="2 3" key="1">
    <citation type="submission" date="2020-08" db="EMBL/GenBank/DDBJ databases">
        <authorList>
            <person name="Newling K."/>
            <person name="Davey J."/>
            <person name="Forrester S."/>
        </authorList>
    </citation>
    <scope>NUCLEOTIDE SEQUENCE [LARGE SCALE GENOMIC DNA]</scope>
    <source>
        <strain evidence="3">Crithidia deanei Carvalho (ATCC PRA-265)</strain>
    </source>
</reference>
<sequence>MKELQQIQQRRDRRTGPRSSAQPRPSTAVRRQYDTVEPSTGNSATQLRFNQLVRDALLRFGPPLPAEFVGDNKIVTTSSSKDLGADGKSFEAVDEVKLKIYELYDVLLKHKPTFSLEEDCDGVPLSLMVKNCNYLRSHEGKVCYMRYLRREEMENGKRALVLSIGKYKMREHPSQDGVRQGPQPWLYKYGMT</sequence>
<evidence type="ECO:0000313" key="2">
    <source>
        <dbReference type="EMBL" id="CAD2222702.1"/>
    </source>
</evidence>
<evidence type="ECO:0000256" key="1">
    <source>
        <dbReference type="SAM" id="MobiDB-lite"/>
    </source>
</evidence>
<accession>A0A7G2CWQ6</accession>
<keyword evidence="3" id="KW-1185">Reference proteome</keyword>